<sequence>MQFAGPLVDIASIAARYEKPEDLYAADGVHPSKAGSLLIANHIASLAGELLSSRRDAVSSLSRWASRVFVIVVKML</sequence>
<reference evidence="1 2" key="1">
    <citation type="submission" date="2008-10" db="EMBL/GenBank/DDBJ databases">
        <title>Draft genome sequence of Collinsella stercoris (DSM 13279).</title>
        <authorList>
            <person name="Sudarsanam P."/>
            <person name="Ley R."/>
            <person name="Guruge J."/>
            <person name="Turnbaugh P.J."/>
            <person name="Mahowald M."/>
            <person name="Liep D."/>
            <person name="Gordon J."/>
        </authorList>
    </citation>
    <scope>NUCLEOTIDE SEQUENCE [LARGE SCALE GENOMIC DNA]</scope>
    <source>
        <strain evidence="1 2">DSM 13279</strain>
    </source>
</reference>
<dbReference type="Gene3D" id="3.40.50.1110">
    <property type="entry name" value="SGNH hydrolase"/>
    <property type="match status" value="1"/>
</dbReference>
<dbReference type="HOGENOM" id="CLU_2648269_0_0_11"/>
<evidence type="ECO:0000313" key="2">
    <source>
        <dbReference type="Proteomes" id="UP000003560"/>
    </source>
</evidence>
<evidence type="ECO:0008006" key="3">
    <source>
        <dbReference type="Google" id="ProtNLM"/>
    </source>
</evidence>
<organism evidence="1 2">
    <name type="scientific">Collinsella stercoris DSM 13279</name>
    <dbReference type="NCBI Taxonomy" id="445975"/>
    <lineage>
        <taxon>Bacteria</taxon>
        <taxon>Bacillati</taxon>
        <taxon>Actinomycetota</taxon>
        <taxon>Coriobacteriia</taxon>
        <taxon>Coriobacteriales</taxon>
        <taxon>Coriobacteriaceae</taxon>
        <taxon>Collinsella</taxon>
    </lineage>
</organism>
<dbReference type="SUPFAM" id="SSF52266">
    <property type="entry name" value="SGNH hydrolase"/>
    <property type="match status" value="1"/>
</dbReference>
<name>B6G8V8_9ACTN</name>
<dbReference type="AlphaFoldDB" id="B6G8V8"/>
<evidence type="ECO:0000313" key="1">
    <source>
        <dbReference type="EMBL" id="EEA91287.1"/>
    </source>
</evidence>
<proteinExistence type="predicted"/>
<accession>B6G8V8</accession>
<protein>
    <recommendedName>
        <fullName evidence="3">SGNH hydrolase-type esterase domain-containing protein</fullName>
    </recommendedName>
</protein>
<keyword evidence="2" id="KW-1185">Reference proteome</keyword>
<reference evidence="1 2" key="2">
    <citation type="submission" date="2008-10" db="EMBL/GenBank/DDBJ databases">
        <authorList>
            <person name="Fulton L."/>
            <person name="Clifton S."/>
            <person name="Fulton B."/>
            <person name="Xu J."/>
            <person name="Minx P."/>
            <person name="Pepin K.H."/>
            <person name="Johnson M."/>
            <person name="Thiruvilangam P."/>
            <person name="Bhonagiri V."/>
            <person name="Nash W.E."/>
            <person name="Mardis E.R."/>
            <person name="Wilson R.K."/>
        </authorList>
    </citation>
    <scope>NUCLEOTIDE SEQUENCE [LARGE SCALE GENOMIC DNA]</scope>
    <source>
        <strain evidence="1 2">DSM 13279</strain>
    </source>
</reference>
<dbReference type="InterPro" id="IPR036514">
    <property type="entry name" value="SGNH_hydro_sf"/>
</dbReference>
<comment type="caution">
    <text evidence="1">The sequence shown here is derived from an EMBL/GenBank/DDBJ whole genome shotgun (WGS) entry which is preliminary data.</text>
</comment>
<dbReference type="Proteomes" id="UP000003560">
    <property type="component" value="Unassembled WGS sequence"/>
</dbReference>
<gene>
    <name evidence="1" type="ORF">COLSTE_00499</name>
</gene>
<dbReference type="EMBL" id="ABXJ01000028">
    <property type="protein sequence ID" value="EEA91287.1"/>
    <property type="molecule type" value="Genomic_DNA"/>
</dbReference>